<feature type="region of interest" description="Disordered" evidence="1">
    <location>
        <begin position="1"/>
        <end position="46"/>
    </location>
</feature>
<evidence type="ECO:0000256" key="1">
    <source>
        <dbReference type="SAM" id="MobiDB-lite"/>
    </source>
</evidence>
<gene>
    <name evidence="2" type="ORF">DPX16_22651</name>
</gene>
<sequence>MPSTPKPSGSKKATAKRKHCSRSSNAPVPKRSTERSGNISQLQPAQDPVMTALQSIQLSISNLDTRIQMLENRPASLPLTTAITSPSLAPTAPDAAAALATASASGFAGLLQRLSQLPPLEPPFSHLLLPSLPRCELRSSQAKLISKEKFRETVPKHAVKTYSLYPRSIKRRSFYDFSRVIVVSRNMNPSRLECDQTNLPRTNPVWENGI</sequence>
<evidence type="ECO:0000313" key="3">
    <source>
        <dbReference type="Proteomes" id="UP000281406"/>
    </source>
</evidence>
<accession>A0A3N0XJS5</accession>
<dbReference type="Proteomes" id="UP000281406">
    <property type="component" value="Unassembled WGS sequence"/>
</dbReference>
<evidence type="ECO:0000313" key="2">
    <source>
        <dbReference type="EMBL" id="ROI46926.1"/>
    </source>
</evidence>
<dbReference type="AlphaFoldDB" id="A0A3N0XJS5"/>
<name>A0A3N0XJS5_ANAGA</name>
<feature type="compositionally biased region" description="Polar residues" evidence="1">
    <location>
        <begin position="35"/>
        <end position="44"/>
    </location>
</feature>
<protein>
    <submittedName>
        <fullName evidence="2">Uncharacterized protein</fullName>
    </submittedName>
</protein>
<reference evidence="2 3" key="1">
    <citation type="submission" date="2018-10" db="EMBL/GenBank/DDBJ databases">
        <title>Genome assembly for a Yunnan-Guizhou Plateau 3E fish, Anabarilius grahami (Regan), and its evolutionary and genetic applications.</title>
        <authorList>
            <person name="Jiang W."/>
        </authorList>
    </citation>
    <scope>NUCLEOTIDE SEQUENCE [LARGE SCALE GENOMIC DNA]</scope>
    <source>
        <strain evidence="2">AG-KIZ</strain>
        <tissue evidence="2">Muscle</tissue>
    </source>
</reference>
<comment type="caution">
    <text evidence="2">The sequence shown here is derived from an EMBL/GenBank/DDBJ whole genome shotgun (WGS) entry which is preliminary data.</text>
</comment>
<proteinExistence type="predicted"/>
<keyword evidence="3" id="KW-1185">Reference proteome</keyword>
<dbReference type="EMBL" id="RJVU01071460">
    <property type="protein sequence ID" value="ROI46926.1"/>
    <property type="molecule type" value="Genomic_DNA"/>
</dbReference>
<organism evidence="2 3">
    <name type="scientific">Anabarilius grahami</name>
    <name type="common">Kanglang fish</name>
    <name type="synonym">Barilius grahami</name>
    <dbReference type="NCBI Taxonomy" id="495550"/>
    <lineage>
        <taxon>Eukaryota</taxon>
        <taxon>Metazoa</taxon>
        <taxon>Chordata</taxon>
        <taxon>Craniata</taxon>
        <taxon>Vertebrata</taxon>
        <taxon>Euteleostomi</taxon>
        <taxon>Actinopterygii</taxon>
        <taxon>Neopterygii</taxon>
        <taxon>Teleostei</taxon>
        <taxon>Ostariophysi</taxon>
        <taxon>Cypriniformes</taxon>
        <taxon>Xenocyprididae</taxon>
        <taxon>Xenocypridinae</taxon>
        <taxon>Xenocypridinae incertae sedis</taxon>
        <taxon>Anabarilius</taxon>
    </lineage>
</organism>